<dbReference type="EMBL" id="JAOPGA020001109">
    <property type="protein sequence ID" value="KAL0485144.1"/>
    <property type="molecule type" value="Genomic_DNA"/>
</dbReference>
<accession>A0AAW2Z8B3</accession>
<dbReference type="Pfam" id="PF09713">
    <property type="entry name" value="A_thal_3526"/>
    <property type="match status" value="1"/>
</dbReference>
<dbReference type="AlphaFoldDB" id="A0AAW2Z8B3"/>
<name>A0AAW2Z8B3_9EUKA</name>
<evidence type="ECO:0000313" key="2">
    <source>
        <dbReference type="EMBL" id="KAL0485144.1"/>
    </source>
</evidence>
<dbReference type="InterPro" id="IPR006476">
    <property type="entry name" value="CHP01589_pln"/>
</dbReference>
<evidence type="ECO:0000313" key="3">
    <source>
        <dbReference type="Proteomes" id="UP001431209"/>
    </source>
</evidence>
<protein>
    <submittedName>
        <fullName evidence="2">Uncharacterized protein</fullName>
    </submittedName>
</protein>
<reference evidence="2 3" key="1">
    <citation type="submission" date="2024-03" db="EMBL/GenBank/DDBJ databases">
        <title>The Acrasis kona genome and developmental transcriptomes reveal deep origins of eukaryotic multicellular pathways.</title>
        <authorList>
            <person name="Sheikh S."/>
            <person name="Fu C.-J."/>
            <person name="Brown M.W."/>
            <person name="Baldauf S.L."/>
        </authorList>
    </citation>
    <scope>NUCLEOTIDE SEQUENCE [LARGE SCALE GENOMIC DNA]</scope>
    <source>
        <strain evidence="2 3">ATCC MYA-3509</strain>
    </source>
</reference>
<gene>
    <name evidence="2" type="ORF">AKO1_004355</name>
</gene>
<feature type="compositionally biased region" description="Polar residues" evidence="1">
    <location>
        <begin position="1"/>
        <end position="13"/>
    </location>
</feature>
<proteinExistence type="predicted"/>
<dbReference type="Proteomes" id="UP001431209">
    <property type="component" value="Unassembled WGS sequence"/>
</dbReference>
<keyword evidence="3" id="KW-1185">Reference proteome</keyword>
<feature type="region of interest" description="Disordered" evidence="1">
    <location>
        <begin position="1"/>
        <end position="27"/>
    </location>
</feature>
<organism evidence="2 3">
    <name type="scientific">Acrasis kona</name>
    <dbReference type="NCBI Taxonomy" id="1008807"/>
    <lineage>
        <taxon>Eukaryota</taxon>
        <taxon>Discoba</taxon>
        <taxon>Heterolobosea</taxon>
        <taxon>Tetramitia</taxon>
        <taxon>Eutetramitia</taxon>
        <taxon>Acrasidae</taxon>
        <taxon>Acrasis</taxon>
    </lineage>
</organism>
<evidence type="ECO:0000256" key="1">
    <source>
        <dbReference type="SAM" id="MobiDB-lite"/>
    </source>
</evidence>
<comment type="caution">
    <text evidence="2">The sequence shown here is derived from an EMBL/GenBank/DDBJ whole genome shotgun (WGS) entry which is preliminary data.</text>
</comment>
<sequence length="289" mass="34035">MSGKRTQFRFSDNQYEKFRPTENAPKIGKDGKKEFSFVDNSRVIPQTSKYRSIDQPVYYSQNNNKNVKVENMTVQVQVQVPSVNCPLDKLVGCNWKGPKDELSAHVQGCMYQQKNKIQKPSVREGPAPQSFIEQNVKELVAVIEDKMKLYMSRQEIFNQLNETYSEEVLFTVWERIKTENQEFFDAYKLRLQVKQHMNAFNNLCCDVEKSLSQEAMLQQIGDLQLEAMIQMQIRQAQLETQQKQIRQQTMLQLLHNGYQEQSPAQMDVFEQQQNDLQQQFEQYFMSQLQ</sequence>